<organism evidence="1 2">
    <name type="scientific">Pedobacter rhizosphaerae</name>
    <dbReference type="NCBI Taxonomy" id="390241"/>
    <lineage>
        <taxon>Bacteria</taxon>
        <taxon>Pseudomonadati</taxon>
        <taxon>Bacteroidota</taxon>
        <taxon>Sphingobacteriia</taxon>
        <taxon>Sphingobacteriales</taxon>
        <taxon>Sphingobacteriaceae</taxon>
        <taxon>Pedobacter</taxon>
    </lineage>
</organism>
<keyword evidence="2" id="KW-1185">Reference proteome</keyword>
<reference evidence="1 2" key="1">
    <citation type="submission" date="2016-10" db="EMBL/GenBank/DDBJ databases">
        <authorList>
            <person name="de Groot N.N."/>
        </authorList>
    </citation>
    <scope>NUCLEOTIDE SEQUENCE [LARGE SCALE GENOMIC DNA]</scope>
    <source>
        <strain evidence="1 2">DSM 18610</strain>
    </source>
</reference>
<name>A0A1H9MTD4_9SPHI</name>
<dbReference type="RefSeq" id="WP_090882824.1">
    <property type="nucleotide sequence ID" value="NZ_FOGG01000006.1"/>
</dbReference>
<protein>
    <submittedName>
        <fullName evidence="1">Uncharacterized protein</fullName>
    </submittedName>
</protein>
<dbReference type="Proteomes" id="UP000199572">
    <property type="component" value="Unassembled WGS sequence"/>
</dbReference>
<evidence type="ECO:0000313" key="1">
    <source>
        <dbReference type="EMBL" id="SER26942.1"/>
    </source>
</evidence>
<dbReference type="EMBL" id="FOGG01000006">
    <property type="protein sequence ID" value="SER26942.1"/>
    <property type="molecule type" value="Genomic_DNA"/>
</dbReference>
<proteinExistence type="predicted"/>
<dbReference type="OrthoDB" id="9845056at2"/>
<sequence>MKYLFALLFISTLFSCQSRKAQKYATLLDSTERKVFHILIDKNVEDKRLEALIAKKPDLALALAKKQANALKEVVATMAKADVDDLQNAKPLKLITTDYYKSILRLKEMDIQEAQLMSISLERDHTKAQKAQEEAFELARRKLKMHRDLGTLDQARQVAMTKFKETNKID</sequence>
<gene>
    <name evidence="1" type="ORF">SAMN04488023_106139</name>
</gene>
<evidence type="ECO:0000313" key="2">
    <source>
        <dbReference type="Proteomes" id="UP000199572"/>
    </source>
</evidence>
<dbReference type="AlphaFoldDB" id="A0A1H9MTD4"/>
<dbReference type="PROSITE" id="PS51257">
    <property type="entry name" value="PROKAR_LIPOPROTEIN"/>
    <property type="match status" value="1"/>
</dbReference>
<accession>A0A1H9MTD4</accession>